<protein>
    <submittedName>
        <fullName evidence="2">Uncharacterized protein</fullName>
    </submittedName>
</protein>
<feature type="region of interest" description="Disordered" evidence="1">
    <location>
        <begin position="102"/>
        <end position="131"/>
    </location>
</feature>
<name>A0A6C0E0E0_9ZZZZ</name>
<dbReference type="AlphaFoldDB" id="A0A6C0E0E0"/>
<accession>A0A6C0E0E0</accession>
<reference evidence="2" key="1">
    <citation type="journal article" date="2020" name="Nature">
        <title>Giant virus diversity and host interactions through global metagenomics.</title>
        <authorList>
            <person name="Schulz F."/>
            <person name="Roux S."/>
            <person name="Paez-Espino D."/>
            <person name="Jungbluth S."/>
            <person name="Walsh D.A."/>
            <person name="Denef V.J."/>
            <person name="McMahon K.D."/>
            <person name="Konstantinidis K.T."/>
            <person name="Eloe-Fadrosh E.A."/>
            <person name="Kyrpides N.C."/>
            <person name="Woyke T."/>
        </authorList>
    </citation>
    <scope>NUCLEOTIDE SEQUENCE</scope>
    <source>
        <strain evidence="2">GVMAG-M-3300023179-107</strain>
    </source>
</reference>
<dbReference type="EMBL" id="MN739708">
    <property type="protein sequence ID" value="QHT22198.1"/>
    <property type="molecule type" value="Genomic_DNA"/>
</dbReference>
<evidence type="ECO:0000313" key="2">
    <source>
        <dbReference type="EMBL" id="QHT22198.1"/>
    </source>
</evidence>
<sequence>MQEYYIITIDEIGEQQNKRYAYSNASFSINELPQTFENIYNTLKSSNSNLMLQHLDDTHAEVYEEISVVSKGWVWNGTSTKRDVKYILSVIPLLSKTGVDMDTQTEEARKKKVTPPSNSTSDSDDSDSDFESPNRYALLSNYHGYSNNFLFPHGLIDELSNAFKQNNFGLRKAVI</sequence>
<evidence type="ECO:0000256" key="1">
    <source>
        <dbReference type="SAM" id="MobiDB-lite"/>
    </source>
</evidence>
<organism evidence="2">
    <name type="scientific">viral metagenome</name>
    <dbReference type="NCBI Taxonomy" id="1070528"/>
    <lineage>
        <taxon>unclassified sequences</taxon>
        <taxon>metagenomes</taxon>
        <taxon>organismal metagenomes</taxon>
    </lineage>
</organism>
<proteinExistence type="predicted"/>